<sequence>AESKKKTVSCRDLCEQQLLLAHAKACKIHQQLVYDNMLFAFRTLQEIKDALELYEKASGKKVNKGKSIFRSPHLQSAAVKVLSRKLGIVKEDFPNNYL</sequence>
<organism evidence="1 2">
    <name type="scientific">Taxus chinensis</name>
    <name type="common">Chinese yew</name>
    <name type="synonym">Taxus wallichiana var. chinensis</name>
    <dbReference type="NCBI Taxonomy" id="29808"/>
    <lineage>
        <taxon>Eukaryota</taxon>
        <taxon>Viridiplantae</taxon>
        <taxon>Streptophyta</taxon>
        <taxon>Embryophyta</taxon>
        <taxon>Tracheophyta</taxon>
        <taxon>Spermatophyta</taxon>
        <taxon>Pinopsida</taxon>
        <taxon>Pinidae</taxon>
        <taxon>Conifers II</taxon>
        <taxon>Cupressales</taxon>
        <taxon>Taxaceae</taxon>
        <taxon>Taxus</taxon>
    </lineage>
</organism>
<dbReference type="AlphaFoldDB" id="A0AA38LKH4"/>
<evidence type="ECO:0000313" key="1">
    <source>
        <dbReference type="EMBL" id="KAH9325760.1"/>
    </source>
</evidence>
<keyword evidence="2" id="KW-1185">Reference proteome</keyword>
<name>A0AA38LKH4_TAXCH</name>
<reference evidence="1 2" key="1">
    <citation type="journal article" date="2021" name="Nat. Plants">
        <title>The Taxus genome provides insights into paclitaxel biosynthesis.</title>
        <authorList>
            <person name="Xiong X."/>
            <person name="Gou J."/>
            <person name="Liao Q."/>
            <person name="Li Y."/>
            <person name="Zhou Q."/>
            <person name="Bi G."/>
            <person name="Li C."/>
            <person name="Du R."/>
            <person name="Wang X."/>
            <person name="Sun T."/>
            <person name="Guo L."/>
            <person name="Liang H."/>
            <person name="Lu P."/>
            <person name="Wu Y."/>
            <person name="Zhang Z."/>
            <person name="Ro D.K."/>
            <person name="Shang Y."/>
            <person name="Huang S."/>
            <person name="Yan J."/>
        </authorList>
    </citation>
    <scope>NUCLEOTIDE SEQUENCE [LARGE SCALE GENOMIC DNA]</scope>
    <source>
        <strain evidence="1">Ta-2019</strain>
    </source>
</reference>
<gene>
    <name evidence="1" type="ORF">KI387_005938</name>
</gene>
<feature type="non-terminal residue" evidence="1">
    <location>
        <position position="98"/>
    </location>
</feature>
<proteinExistence type="predicted"/>
<comment type="caution">
    <text evidence="1">The sequence shown here is derived from an EMBL/GenBank/DDBJ whole genome shotgun (WGS) entry which is preliminary data.</text>
</comment>
<dbReference type="EMBL" id="JAHRHJ020000002">
    <property type="protein sequence ID" value="KAH9325760.1"/>
    <property type="molecule type" value="Genomic_DNA"/>
</dbReference>
<evidence type="ECO:0000313" key="2">
    <source>
        <dbReference type="Proteomes" id="UP000824469"/>
    </source>
</evidence>
<protein>
    <submittedName>
        <fullName evidence="1">Uncharacterized protein</fullName>
    </submittedName>
</protein>
<accession>A0AA38LKH4</accession>
<dbReference type="Proteomes" id="UP000824469">
    <property type="component" value="Unassembled WGS sequence"/>
</dbReference>
<feature type="non-terminal residue" evidence="1">
    <location>
        <position position="1"/>
    </location>
</feature>